<dbReference type="AlphaFoldDB" id="A0A2Y9BZZ4"/>
<sequence>MKIAVLNPKGSKAYSGPSVLLARLQQGLERIGGDSPLHLVPVEPQTLGMTHAEHDVATRSGQLAWSLRSSVWLLRNGREHEAIHLHGTYLYSLLPGLVARALRTPYILFPLSAGGDLSVTSQSNRSRIARRVRRLAVSGSSGGLALAPQISDELNYWGLERCQIERIYNPVSPDFSSVASEASRAPRATGRTILFIGKLGRRKSPDLILGALAKLRTRWPNARALFVGPYENDTYRAHFEGRAAELGVVDLITVTGHVDDVAGWITPETSVFLLPSLQEGLPGALAEVLSCGIPAGVSDAGAMPSIVAGAACGRVLPRSETVLAEFVSELWSQEDLWKRFSSGGIAFAQESLTSTAVARTYYEFVERIVTGANR</sequence>
<dbReference type="SUPFAM" id="SSF53756">
    <property type="entry name" value="UDP-Glycosyltransferase/glycogen phosphorylase"/>
    <property type="match status" value="1"/>
</dbReference>
<reference evidence="1 2" key="1">
    <citation type="submission" date="2016-10" db="EMBL/GenBank/DDBJ databases">
        <authorList>
            <person name="Cai Z."/>
        </authorList>
    </citation>
    <scope>NUCLEOTIDE SEQUENCE [LARGE SCALE GENOMIC DNA]</scope>
    <source>
        <strain evidence="1 2">CGMCC 1.10826</strain>
    </source>
</reference>
<keyword evidence="1" id="KW-0808">Transferase</keyword>
<accession>A0A2Y9BZZ4</accession>
<dbReference type="CDD" id="cd03801">
    <property type="entry name" value="GT4_PimA-like"/>
    <property type="match status" value="1"/>
</dbReference>
<proteinExistence type="predicted"/>
<evidence type="ECO:0000313" key="1">
    <source>
        <dbReference type="EMBL" id="SSA45232.1"/>
    </source>
</evidence>
<keyword evidence="2" id="KW-1185">Reference proteome</keyword>
<dbReference type="GO" id="GO:0016740">
    <property type="term" value="F:transferase activity"/>
    <property type="evidence" value="ECO:0007669"/>
    <property type="project" value="UniProtKB-KW"/>
</dbReference>
<organism evidence="1 2">
    <name type="scientific">Georgenia satyanarayanai</name>
    <dbReference type="NCBI Taxonomy" id="860221"/>
    <lineage>
        <taxon>Bacteria</taxon>
        <taxon>Bacillati</taxon>
        <taxon>Actinomycetota</taxon>
        <taxon>Actinomycetes</taxon>
        <taxon>Micrococcales</taxon>
        <taxon>Bogoriellaceae</taxon>
        <taxon>Georgenia</taxon>
    </lineage>
</organism>
<protein>
    <submittedName>
        <fullName evidence="1">Glycosyltransferase involved in cell wall bisynthesis</fullName>
    </submittedName>
</protein>
<dbReference type="PANTHER" id="PTHR12526">
    <property type="entry name" value="GLYCOSYLTRANSFERASE"/>
    <property type="match status" value="1"/>
</dbReference>
<gene>
    <name evidence="1" type="ORF">SAMN05216184_11291</name>
</gene>
<dbReference type="EMBL" id="UETB01000012">
    <property type="protein sequence ID" value="SSA45232.1"/>
    <property type="molecule type" value="Genomic_DNA"/>
</dbReference>
<dbReference type="Gene3D" id="3.40.50.2000">
    <property type="entry name" value="Glycogen Phosphorylase B"/>
    <property type="match status" value="2"/>
</dbReference>
<name>A0A2Y9BZZ4_9MICO</name>
<dbReference type="Pfam" id="PF13692">
    <property type="entry name" value="Glyco_trans_1_4"/>
    <property type="match status" value="1"/>
</dbReference>
<dbReference type="Proteomes" id="UP000250222">
    <property type="component" value="Unassembled WGS sequence"/>
</dbReference>
<evidence type="ECO:0000313" key="2">
    <source>
        <dbReference type="Proteomes" id="UP000250222"/>
    </source>
</evidence>